<dbReference type="InterPro" id="IPR037175">
    <property type="entry name" value="KFase_sf"/>
</dbReference>
<dbReference type="SUPFAM" id="SSF102198">
    <property type="entry name" value="Putative cyclase"/>
    <property type="match status" value="1"/>
</dbReference>
<accession>A0ABR9NQW5</accession>
<keyword evidence="2" id="KW-1185">Reference proteome</keyword>
<dbReference type="InterPro" id="IPR007325">
    <property type="entry name" value="KFase/CYL"/>
</dbReference>
<proteinExistence type="predicted"/>
<reference evidence="1 2" key="1">
    <citation type="submission" date="2020-10" db="EMBL/GenBank/DDBJ databases">
        <title>Investigation of anaerobic biodegradation of phenanthrene by a sulfate-dependent Geobacter anodireducens strain PheS2.</title>
        <authorList>
            <person name="Zhang Z."/>
        </authorList>
    </citation>
    <scope>NUCLEOTIDE SEQUENCE [LARGE SCALE GENOMIC DNA]</scope>
    <source>
        <strain evidence="1 2">PheS2</strain>
    </source>
</reference>
<sequence>MNRIYLSHFLGDDTPFYGGDETFQVESVRSIAAGDVCNTSRWSFLNHAGTHVDLPLHFFSEGKSLQEYPPDYWIFSKIALLDLSDRLPVRVVGPEVLEQVQFPSDIELLLIKTGTGELRGTPTYWQAGPVFRPEMADYLRTRFCSLRAIGFDAISVSSWTDRVTGRSAHRAFLGGPAPILLIEDVNLTPLNVSQRILKVTVAPLLVRETDAAPCTIIAEVTGL</sequence>
<organism evidence="1 2">
    <name type="scientific">Geobacter anodireducens</name>
    <dbReference type="NCBI Taxonomy" id="1340425"/>
    <lineage>
        <taxon>Bacteria</taxon>
        <taxon>Pseudomonadati</taxon>
        <taxon>Thermodesulfobacteriota</taxon>
        <taxon>Desulfuromonadia</taxon>
        <taxon>Geobacterales</taxon>
        <taxon>Geobacteraceae</taxon>
        <taxon>Geobacter</taxon>
    </lineage>
</organism>
<dbReference type="PANTHER" id="PTHR31118">
    <property type="entry name" value="CYCLASE-LIKE PROTEIN 2"/>
    <property type="match status" value="1"/>
</dbReference>
<protein>
    <submittedName>
        <fullName evidence="1">Cyclase family protein</fullName>
    </submittedName>
</protein>
<comment type="caution">
    <text evidence="1">The sequence shown here is derived from an EMBL/GenBank/DDBJ whole genome shotgun (WGS) entry which is preliminary data.</text>
</comment>
<dbReference type="Proteomes" id="UP000618926">
    <property type="component" value="Unassembled WGS sequence"/>
</dbReference>
<gene>
    <name evidence="1" type="ORF">IIE05_01495</name>
</gene>
<dbReference type="Gene3D" id="3.50.30.50">
    <property type="entry name" value="Putative cyclase"/>
    <property type="match status" value="1"/>
</dbReference>
<evidence type="ECO:0000313" key="2">
    <source>
        <dbReference type="Proteomes" id="UP000618926"/>
    </source>
</evidence>
<dbReference type="EMBL" id="JADBFD010000002">
    <property type="protein sequence ID" value="MBE2886636.1"/>
    <property type="molecule type" value="Genomic_DNA"/>
</dbReference>
<evidence type="ECO:0000313" key="1">
    <source>
        <dbReference type="EMBL" id="MBE2886636.1"/>
    </source>
</evidence>
<dbReference type="PANTHER" id="PTHR31118:SF32">
    <property type="entry name" value="KYNURENINE FORMAMIDASE"/>
    <property type="match status" value="1"/>
</dbReference>
<name>A0ABR9NQW5_9BACT</name>
<dbReference type="Pfam" id="PF04199">
    <property type="entry name" value="Cyclase"/>
    <property type="match status" value="1"/>
</dbReference>
<dbReference type="RefSeq" id="WP_052269405.1">
    <property type="nucleotide sequence ID" value="NZ_JADBFD010000002.1"/>
</dbReference>